<dbReference type="PANTHER" id="PTHR40943">
    <property type="entry name" value="CYTOPLASMIC PROTEIN-RELATED"/>
    <property type="match status" value="1"/>
</dbReference>
<evidence type="ECO:0000259" key="1">
    <source>
        <dbReference type="Pfam" id="PF05899"/>
    </source>
</evidence>
<dbReference type="InterPro" id="IPR014710">
    <property type="entry name" value="RmlC-like_jellyroll"/>
</dbReference>
<dbReference type="Pfam" id="PF05899">
    <property type="entry name" value="Cupin_3"/>
    <property type="match status" value="1"/>
</dbReference>
<proteinExistence type="predicted"/>
<evidence type="ECO:0000313" key="3">
    <source>
        <dbReference type="Proteomes" id="UP000192903"/>
    </source>
</evidence>
<name>A0A1X7FU47_9HYPH</name>
<evidence type="ECO:0000313" key="2">
    <source>
        <dbReference type="EMBL" id="SMF58852.1"/>
    </source>
</evidence>
<sequence length="168" mass="18892">MSWQILAAAAATFAVRYKSYLPDRRPQEPLVASCPHRLVMEPRPIEPSWVISGNPVARAASHSQAEDKCATTAVWDCTAGEFRWFFGWDEVVVILEGEVHVTAEDGTARVLRTGDLAYFKAGTWATWRIDDYVKKIAVIRKPFPLIVSLYYRILNRLSGAGRRVGLAR</sequence>
<dbReference type="Proteomes" id="UP000192903">
    <property type="component" value="Unassembled WGS sequence"/>
</dbReference>
<reference evidence="3" key="1">
    <citation type="submission" date="2017-04" db="EMBL/GenBank/DDBJ databases">
        <authorList>
            <person name="Varghese N."/>
            <person name="Submissions S."/>
        </authorList>
    </citation>
    <scope>NUCLEOTIDE SEQUENCE [LARGE SCALE GENOMIC DNA]</scope>
    <source>
        <strain evidence="3">B4P</strain>
    </source>
</reference>
<dbReference type="STRING" id="464029.SAMN02982989_0848"/>
<protein>
    <recommendedName>
        <fullName evidence="1">(S)-ureidoglycine aminohydrolase cupin domain-containing protein</fullName>
    </recommendedName>
</protein>
<accession>A0A1X7FU47</accession>
<dbReference type="InterPro" id="IPR008579">
    <property type="entry name" value="UGlyAH_Cupin_dom"/>
</dbReference>
<dbReference type="PANTHER" id="PTHR40943:SF1">
    <property type="entry name" value="CYTOPLASMIC PROTEIN"/>
    <property type="match status" value="1"/>
</dbReference>
<feature type="domain" description="(S)-ureidoglycine aminohydrolase cupin" evidence="1">
    <location>
        <begin position="66"/>
        <end position="136"/>
    </location>
</feature>
<dbReference type="SUPFAM" id="SSF51182">
    <property type="entry name" value="RmlC-like cupins"/>
    <property type="match status" value="1"/>
</dbReference>
<gene>
    <name evidence="2" type="ORF">SAMN02982989_0848</name>
</gene>
<organism evidence="2 3">
    <name type="scientific">Xaviernesmea oryzae</name>
    <dbReference type="NCBI Taxonomy" id="464029"/>
    <lineage>
        <taxon>Bacteria</taxon>
        <taxon>Pseudomonadati</taxon>
        <taxon>Pseudomonadota</taxon>
        <taxon>Alphaproteobacteria</taxon>
        <taxon>Hyphomicrobiales</taxon>
        <taxon>Rhizobiaceae</taxon>
        <taxon>Rhizobium/Agrobacterium group</taxon>
        <taxon>Xaviernesmea</taxon>
    </lineage>
</organism>
<dbReference type="Gene3D" id="2.60.120.10">
    <property type="entry name" value="Jelly Rolls"/>
    <property type="match status" value="1"/>
</dbReference>
<keyword evidence="3" id="KW-1185">Reference proteome</keyword>
<dbReference type="CDD" id="cd02227">
    <property type="entry name" value="cupin_TM1112-like"/>
    <property type="match status" value="1"/>
</dbReference>
<dbReference type="EMBL" id="FXAF01000008">
    <property type="protein sequence ID" value="SMF58852.1"/>
    <property type="molecule type" value="Genomic_DNA"/>
</dbReference>
<dbReference type="OrthoDB" id="6877662at2"/>
<dbReference type="InterPro" id="IPR011051">
    <property type="entry name" value="RmlC_Cupin_sf"/>
</dbReference>
<dbReference type="RefSeq" id="WP_085423762.1">
    <property type="nucleotide sequence ID" value="NZ_FXAF01000008.1"/>
</dbReference>
<dbReference type="AlphaFoldDB" id="A0A1X7FU47"/>